<evidence type="ECO:0000256" key="9">
    <source>
        <dbReference type="ARBA" id="ARBA00023172"/>
    </source>
</evidence>
<dbReference type="EMBL" id="CP000594">
    <property type="protein sequence ID" value="ABO99522.1"/>
    <property type="molecule type" value="Genomic_DNA"/>
</dbReference>
<dbReference type="NCBIfam" id="TIGR00617">
    <property type="entry name" value="rpa1"/>
    <property type="match status" value="1"/>
</dbReference>
<dbReference type="GO" id="GO:0003677">
    <property type="term" value="F:DNA binding"/>
    <property type="evidence" value="ECO:0007669"/>
    <property type="project" value="UniProtKB-KW"/>
</dbReference>
<dbReference type="InterPro" id="IPR031657">
    <property type="entry name" value="REPA_OB_2"/>
</dbReference>
<feature type="domain" description="Replication factor A C-terminal" evidence="15">
    <location>
        <begin position="490"/>
        <end position="643"/>
    </location>
</feature>
<feature type="non-terminal residue" evidence="17">
    <location>
        <position position="650"/>
    </location>
</feature>
<protein>
    <recommendedName>
        <fullName evidence="12">Replication protein A subunit</fullName>
    </recommendedName>
</protein>
<evidence type="ECO:0000256" key="7">
    <source>
        <dbReference type="ARBA" id="ARBA00022833"/>
    </source>
</evidence>
<dbReference type="RefSeq" id="XP_001421229.1">
    <property type="nucleotide sequence ID" value="XM_001421192.1"/>
</dbReference>
<feature type="domain" description="Replication protein A OB" evidence="16">
    <location>
        <begin position="325"/>
        <end position="429"/>
    </location>
</feature>
<dbReference type="STRING" id="436017.A4S790"/>
<dbReference type="OMA" id="CATISFM"/>
<dbReference type="CDD" id="cd04476">
    <property type="entry name" value="RPA1_DBD_C"/>
    <property type="match status" value="1"/>
</dbReference>
<dbReference type="FunFam" id="2.40.50.140:FF:000064">
    <property type="entry name" value="Replication protein A subunit"/>
    <property type="match status" value="1"/>
</dbReference>
<dbReference type="KEGG" id="olu:OSTLU_47438"/>
<dbReference type="CDD" id="cd04477">
    <property type="entry name" value="RPA1N"/>
    <property type="match status" value="1"/>
</dbReference>
<dbReference type="InterPro" id="IPR012340">
    <property type="entry name" value="NA-bd_OB-fold"/>
</dbReference>
<dbReference type="Proteomes" id="UP000001568">
    <property type="component" value="Chromosome 14"/>
</dbReference>
<accession>A4S790</accession>
<dbReference type="InterPro" id="IPR007199">
    <property type="entry name" value="Rep_factor-A_N"/>
</dbReference>
<evidence type="ECO:0000256" key="6">
    <source>
        <dbReference type="ARBA" id="ARBA00022771"/>
    </source>
</evidence>
<dbReference type="InterPro" id="IPR047192">
    <property type="entry name" value="Euk_RPA1_DBD_C"/>
</dbReference>
<dbReference type="GO" id="GO:0008270">
    <property type="term" value="F:zinc ion binding"/>
    <property type="evidence" value="ECO:0007669"/>
    <property type="project" value="UniProtKB-KW"/>
</dbReference>
<keyword evidence="11 12" id="KW-0539">Nucleus</keyword>
<dbReference type="SUPFAM" id="SSF50249">
    <property type="entry name" value="Nucleic acid-binding proteins"/>
    <property type="match status" value="4"/>
</dbReference>
<dbReference type="AlphaFoldDB" id="A4S790"/>
<evidence type="ECO:0000256" key="10">
    <source>
        <dbReference type="ARBA" id="ARBA00023204"/>
    </source>
</evidence>
<keyword evidence="8 12" id="KW-0238">DNA-binding</keyword>
<dbReference type="InterPro" id="IPR004591">
    <property type="entry name" value="Rfa1"/>
</dbReference>
<evidence type="ECO:0000256" key="8">
    <source>
        <dbReference type="ARBA" id="ARBA00023125"/>
    </source>
</evidence>
<dbReference type="FunFam" id="2.40.50.140:FF:000041">
    <property type="entry name" value="Replication protein A subunit"/>
    <property type="match status" value="1"/>
</dbReference>
<evidence type="ECO:0000256" key="4">
    <source>
        <dbReference type="ARBA" id="ARBA00022723"/>
    </source>
</evidence>
<dbReference type="FunFam" id="2.40.50.140:FF:000090">
    <property type="entry name" value="Replication protein A subunit"/>
    <property type="match status" value="1"/>
</dbReference>
<comment type="similarity">
    <text evidence="2 12">Belongs to the replication factor A protein 1 family.</text>
</comment>
<dbReference type="Pfam" id="PF16900">
    <property type="entry name" value="REPA_OB_2"/>
    <property type="match status" value="1"/>
</dbReference>
<gene>
    <name evidence="17" type="ORF">OSTLU_47438</name>
</gene>
<dbReference type="InterPro" id="IPR013955">
    <property type="entry name" value="Rep_factor-A_C"/>
</dbReference>
<reference evidence="17 18" key="1">
    <citation type="journal article" date="2007" name="Proc. Natl. Acad. Sci. U.S.A.">
        <title>The tiny eukaryote Ostreococcus provides genomic insights into the paradox of plankton speciation.</title>
        <authorList>
            <person name="Palenik B."/>
            <person name="Grimwood J."/>
            <person name="Aerts A."/>
            <person name="Rouze P."/>
            <person name="Salamov A."/>
            <person name="Putnam N."/>
            <person name="Dupont C."/>
            <person name="Jorgensen R."/>
            <person name="Derelle E."/>
            <person name="Rombauts S."/>
            <person name="Zhou K."/>
            <person name="Otillar R."/>
            <person name="Merchant S.S."/>
            <person name="Podell S."/>
            <person name="Gaasterland T."/>
            <person name="Napoli C."/>
            <person name="Gendler K."/>
            <person name="Manuell A."/>
            <person name="Tai V."/>
            <person name="Vallon O."/>
            <person name="Piganeau G."/>
            <person name="Jancek S."/>
            <person name="Heijde M."/>
            <person name="Jabbari K."/>
            <person name="Bowler C."/>
            <person name="Lohr M."/>
            <person name="Robbens S."/>
            <person name="Werner G."/>
            <person name="Dubchak I."/>
            <person name="Pazour G.J."/>
            <person name="Ren Q."/>
            <person name="Paulsen I."/>
            <person name="Delwiche C."/>
            <person name="Schmutz J."/>
            <person name="Rokhsar D."/>
            <person name="Van de Peer Y."/>
            <person name="Moreau H."/>
            <person name="Grigoriev I.V."/>
        </authorList>
    </citation>
    <scope>NUCLEOTIDE SEQUENCE [LARGE SCALE GENOMIC DNA]</scope>
    <source>
        <strain evidence="17 18">CCE9901</strain>
    </source>
</reference>
<dbReference type="CDD" id="cd04474">
    <property type="entry name" value="RPA1_DBD_A"/>
    <property type="match status" value="1"/>
</dbReference>
<keyword evidence="4 12" id="KW-0479">Metal-binding</keyword>
<comment type="function">
    <text evidence="12">Component of the replication protein A complex (RPA) required for DNA recombination, repair and replication. The activity of RPA is mediated by single-stranded DNA binding and protein interactions. Probably involved in repair of double-strand DNA breaks (DSBs) induced by genotoxic stresses.</text>
</comment>
<evidence type="ECO:0000256" key="1">
    <source>
        <dbReference type="ARBA" id="ARBA00004123"/>
    </source>
</evidence>
<evidence type="ECO:0000256" key="11">
    <source>
        <dbReference type="ARBA" id="ARBA00023242"/>
    </source>
</evidence>
<name>A4S790_OSTLU</name>
<evidence type="ECO:0000259" key="15">
    <source>
        <dbReference type="Pfam" id="PF08646"/>
    </source>
</evidence>
<dbReference type="PANTHER" id="PTHR47165:SF4">
    <property type="entry name" value="OS03G0429900 PROTEIN"/>
    <property type="match status" value="1"/>
</dbReference>
<comment type="subcellular location">
    <subcellularLocation>
        <location evidence="1 12">Nucleus</location>
    </subcellularLocation>
</comment>
<comment type="subunit">
    <text evidence="12">Heterotrimer of RPA1, RPA2 and RPA3 (canonical replication protein A complex).</text>
</comment>
<dbReference type="GO" id="GO:0006281">
    <property type="term" value="P:DNA repair"/>
    <property type="evidence" value="ECO:0007669"/>
    <property type="project" value="UniProtKB-KW"/>
</dbReference>
<keyword evidence="18" id="KW-1185">Reference proteome</keyword>
<evidence type="ECO:0000259" key="16">
    <source>
        <dbReference type="Pfam" id="PF16900"/>
    </source>
</evidence>
<keyword evidence="3 12" id="KW-0235">DNA replication</keyword>
<dbReference type="GeneID" id="5005348"/>
<keyword evidence="10" id="KW-0234">DNA repair</keyword>
<dbReference type="PANTHER" id="PTHR47165">
    <property type="entry name" value="OS03G0429900 PROTEIN"/>
    <property type="match status" value="1"/>
</dbReference>
<proteinExistence type="inferred from homology"/>
<evidence type="ECO:0000256" key="13">
    <source>
        <dbReference type="SAM" id="MobiDB-lite"/>
    </source>
</evidence>
<evidence type="ECO:0000259" key="14">
    <source>
        <dbReference type="Pfam" id="PF04057"/>
    </source>
</evidence>
<dbReference type="Pfam" id="PF08646">
    <property type="entry name" value="Rep_fac-A_C"/>
    <property type="match status" value="1"/>
</dbReference>
<feature type="region of interest" description="Disordered" evidence="13">
    <location>
        <begin position="159"/>
        <end position="202"/>
    </location>
</feature>
<dbReference type="Pfam" id="PF04057">
    <property type="entry name" value="Rep-A_N"/>
    <property type="match status" value="1"/>
</dbReference>
<evidence type="ECO:0000256" key="12">
    <source>
        <dbReference type="RuleBase" id="RU364130"/>
    </source>
</evidence>
<keyword evidence="6 12" id="KW-0863">Zinc-finger</keyword>
<sequence>MPPALTPNAISNILEQTHGSQDFKPIVQVFDLKELKTKPDADDAAKRFRVLASDGGFAAQGLFGAELNAMCERGEITKFTVLRLREYIVNDLNGRRILIVMDAEVMDRYDAVIGQPRVWQPGTGTNASTGMNAGGMQQQRNAYGGAPAAQVEGYGSGGGNGANLATEPPRASGGGYGGGAPAAQGQYRRDGGAVARNEQPRSITPIHALNPYQNRWTIRARITTPLELRSYSNAKGEGKVLGFQVLDADGTEIKCVCFNDTAVRLAGELRQGLVYEISKGAIVTPRDPRYAIYQYEIKLDNHATFVPCPDAERDIKKMVYKFKKLSELDALNAGDMVDVIGIAYSVGDLTTIMKRDGSETSKRSVMIRDDSDTSIEFTLWDPHSVEIGGQIESLIASGEKPVIAVKSSRLGEFQGKNMGTVSSTMVEINPDSSEATRMRVWFDQGGADKTFNSLSGSGGGGGKGSGELLSFSTVKEIGEELVAKNEGVAYLSCCGIIKHIKLGAEGNFYPACPLLNGERTCQKKLRKDDSTGEWKCERHAGEKIEAADWRYMFSMVCMDHSDEYWVSVFGDKGDKIFGISAAEMKEIYDREPERYENMISDALFNDYSLRVKVAVDNYTDVPRAKGSLVEIERVNYVDMSKKLIGKIAKL</sequence>
<dbReference type="GO" id="GO:0006260">
    <property type="term" value="P:DNA replication"/>
    <property type="evidence" value="ECO:0007669"/>
    <property type="project" value="UniProtKB-KW"/>
</dbReference>
<keyword evidence="7 12" id="KW-0862">Zinc</keyword>
<dbReference type="OrthoDB" id="1751331at2759"/>
<dbReference type="eggNOG" id="KOG0851">
    <property type="taxonomic scope" value="Eukaryota"/>
</dbReference>
<dbReference type="GO" id="GO:0006310">
    <property type="term" value="P:DNA recombination"/>
    <property type="evidence" value="ECO:0007669"/>
    <property type="project" value="UniProtKB-KW"/>
</dbReference>
<evidence type="ECO:0000256" key="2">
    <source>
        <dbReference type="ARBA" id="ARBA00005690"/>
    </source>
</evidence>
<dbReference type="CDD" id="cd04475">
    <property type="entry name" value="RPA1_DBD_B"/>
    <property type="match status" value="1"/>
</dbReference>
<evidence type="ECO:0000256" key="5">
    <source>
        <dbReference type="ARBA" id="ARBA00022763"/>
    </source>
</evidence>
<evidence type="ECO:0000313" key="18">
    <source>
        <dbReference type="Proteomes" id="UP000001568"/>
    </source>
</evidence>
<evidence type="ECO:0000313" key="17">
    <source>
        <dbReference type="EMBL" id="ABO99522.1"/>
    </source>
</evidence>
<keyword evidence="9" id="KW-0233">DNA recombination</keyword>
<evidence type="ECO:0000256" key="3">
    <source>
        <dbReference type="ARBA" id="ARBA00022705"/>
    </source>
</evidence>
<feature type="domain" description="Replication factor-A protein 1 N-terminal" evidence="14">
    <location>
        <begin position="5"/>
        <end position="106"/>
    </location>
</feature>
<dbReference type="GO" id="GO:0005634">
    <property type="term" value="C:nucleus"/>
    <property type="evidence" value="ECO:0007669"/>
    <property type="project" value="UniProtKB-SubCell"/>
</dbReference>
<organism evidence="17 18">
    <name type="scientific">Ostreococcus lucimarinus (strain CCE9901)</name>
    <dbReference type="NCBI Taxonomy" id="436017"/>
    <lineage>
        <taxon>Eukaryota</taxon>
        <taxon>Viridiplantae</taxon>
        <taxon>Chlorophyta</taxon>
        <taxon>Mamiellophyceae</taxon>
        <taxon>Mamiellales</taxon>
        <taxon>Bathycoccaceae</taxon>
        <taxon>Ostreococcus</taxon>
    </lineage>
</organism>
<dbReference type="Gene3D" id="2.40.50.140">
    <property type="entry name" value="Nucleic acid-binding proteins"/>
    <property type="match status" value="4"/>
</dbReference>
<dbReference type="Gramene" id="ABO99522">
    <property type="protein sequence ID" value="ABO99522"/>
    <property type="gene ID" value="OSTLU_47438"/>
</dbReference>
<dbReference type="HOGENOM" id="CLU_012393_3_1_1"/>
<keyword evidence="5" id="KW-0227">DNA damage</keyword>